<dbReference type="AlphaFoldDB" id="A0A2C6KGY4"/>
<protein>
    <submittedName>
        <fullName evidence="1">Uncharacterized protein</fullName>
    </submittedName>
</protein>
<reference evidence="1 2" key="1">
    <citation type="journal article" date="2017" name="Int. J. Parasitol.">
        <title>The genome of the protozoan parasite Cystoisospora suis and a reverse vaccinology approach to identify vaccine candidates.</title>
        <authorList>
            <person name="Palmieri N."/>
            <person name="Shrestha A."/>
            <person name="Ruttkowski B."/>
            <person name="Beck T."/>
            <person name="Vogl C."/>
            <person name="Tomley F."/>
            <person name="Blake D.P."/>
            <person name="Joachim A."/>
        </authorList>
    </citation>
    <scope>NUCLEOTIDE SEQUENCE [LARGE SCALE GENOMIC DNA]</scope>
    <source>
        <strain evidence="1 2">Wien I</strain>
    </source>
</reference>
<proteinExistence type="predicted"/>
<dbReference type="VEuPathDB" id="ToxoDB:CSUI_010540"/>
<feature type="non-terminal residue" evidence="1">
    <location>
        <position position="109"/>
    </location>
</feature>
<gene>
    <name evidence="1" type="ORF">CSUI_010540</name>
</gene>
<accession>A0A2C6KGY4</accession>
<organism evidence="1 2">
    <name type="scientific">Cystoisospora suis</name>
    <dbReference type="NCBI Taxonomy" id="483139"/>
    <lineage>
        <taxon>Eukaryota</taxon>
        <taxon>Sar</taxon>
        <taxon>Alveolata</taxon>
        <taxon>Apicomplexa</taxon>
        <taxon>Conoidasida</taxon>
        <taxon>Coccidia</taxon>
        <taxon>Eucoccidiorida</taxon>
        <taxon>Eimeriorina</taxon>
        <taxon>Sarcocystidae</taxon>
        <taxon>Cystoisospora</taxon>
    </lineage>
</organism>
<comment type="caution">
    <text evidence="1">The sequence shown here is derived from an EMBL/GenBank/DDBJ whole genome shotgun (WGS) entry which is preliminary data.</text>
</comment>
<dbReference type="RefSeq" id="XP_067917385.1">
    <property type="nucleotide sequence ID" value="XM_068070643.1"/>
</dbReference>
<dbReference type="Proteomes" id="UP000221165">
    <property type="component" value="Unassembled WGS sequence"/>
</dbReference>
<dbReference type="EMBL" id="MIGC01007702">
    <property type="protein sequence ID" value="PHJ15653.1"/>
    <property type="molecule type" value="Genomic_DNA"/>
</dbReference>
<evidence type="ECO:0000313" key="1">
    <source>
        <dbReference type="EMBL" id="PHJ15653.1"/>
    </source>
</evidence>
<name>A0A2C6KGY4_9APIC</name>
<sequence>MRFELCGCRRYVAASKALGLPLTRWVGCRFLGRLLVSLDQKSNHCAVKNRYRYEWALKSELVATRSSGTTASVGRRWLMVRVATRMAHEPRAVPRTAYAAGALTCLEGS</sequence>
<dbReference type="GeneID" id="94433854"/>
<keyword evidence="2" id="KW-1185">Reference proteome</keyword>
<evidence type="ECO:0000313" key="2">
    <source>
        <dbReference type="Proteomes" id="UP000221165"/>
    </source>
</evidence>